<comment type="subunit">
    <text evidence="15 20">DNA polymerase III contains a core (composed of alpha, epsilon and theta chains) that associates with a tau subunit. This core dimerizes to form the POLIII' complex. PolIII' associates with the gamma complex (composed of gamma, delta, delta', psi and chi chains) and with the beta chain to form the complete DNA polymerase III complex.</text>
</comment>
<evidence type="ECO:0000256" key="11">
    <source>
        <dbReference type="ARBA" id="ARBA00022842"/>
    </source>
</evidence>
<feature type="active site" description="Proton acceptor" evidence="17">
    <location>
        <position position="149"/>
    </location>
</feature>
<evidence type="ECO:0000256" key="18">
    <source>
        <dbReference type="PIRSR" id="PIRSR606309-2"/>
    </source>
</evidence>
<dbReference type="Proteomes" id="UP000646365">
    <property type="component" value="Unassembled WGS sequence"/>
</dbReference>
<evidence type="ECO:0000256" key="12">
    <source>
        <dbReference type="ARBA" id="ARBA00022932"/>
    </source>
</evidence>
<feature type="domain" description="Exonuclease" evidence="21">
    <location>
        <begin position="2"/>
        <end position="171"/>
    </location>
</feature>
<dbReference type="PANTHER" id="PTHR30231:SF41">
    <property type="entry name" value="DNA POLYMERASE III SUBUNIT EPSILON"/>
    <property type="match status" value="1"/>
</dbReference>
<comment type="function">
    <text evidence="14 20">DNA polymerase III is a complex, multichain enzyme responsible for most of the replicative synthesis in bacteria. The epsilon subunit contain the editing function and is a proofreading 3'-5' exonuclease.</text>
</comment>
<dbReference type="GO" id="GO:0046872">
    <property type="term" value="F:metal ion binding"/>
    <property type="evidence" value="ECO:0007669"/>
    <property type="project" value="UniProtKB-KW"/>
</dbReference>
<sequence>MREICLDTETTGFDPAEGHRMVEIACVELVNLMPTGRELHLYFDPERDMPAEAEAVHGLTIEFLTGKPKFRELAHEFEAFMQDSRLVAHNAEFDVRFINAELVRAGRPKLTCEVQDTLRLARTKFPGSPASLDALCRRFGIDLSERSKHGALIDTRLLAKVYLELMGGQQPGLSLAIDNGAAVAAAVVARREPRPARPHQATPEELAAHEAIVATLKEAIWLH</sequence>
<dbReference type="SMART" id="SM00479">
    <property type="entry name" value="EXOIII"/>
    <property type="match status" value="1"/>
</dbReference>
<dbReference type="NCBIfam" id="TIGR00573">
    <property type="entry name" value="dnaq"/>
    <property type="match status" value="1"/>
</dbReference>
<dbReference type="CDD" id="cd06131">
    <property type="entry name" value="DNA_pol_III_epsilon_Ecoli_like"/>
    <property type="match status" value="1"/>
</dbReference>
<keyword evidence="13 19" id="KW-0464">Manganese</keyword>
<keyword evidence="12 20" id="KW-0239">DNA-directed DNA polymerase</keyword>
<feature type="binding site" evidence="18">
    <location>
        <position position="9"/>
    </location>
    <ligand>
        <name>substrate</name>
    </ligand>
</feature>
<feature type="binding site" evidence="18">
    <location>
        <position position="57"/>
    </location>
    <ligand>
        <name>substrate</name>
    </ligand>
</feature>
<evidence type="ECO:0000256" key="7">
    <source>
        <dbReference type="ARBA" id="ARBA00022722"/>
    </source>
</evidence>
<feature type="binding site" evidence="18">
    <location>
        <position position="7"/>
    </location>
    <ligand>
        <name>substrate</name>
    </ligand>
</feature>
<keyword evidence="11 19" id="KW-0460">Magnesium</keyword>
<evidence type="ECO:0000256" key="17">
    <source>
        <dbReference type="PIRSR" id="PIRSR606309-1"/>
    </source>
</evidence>
<accession>A0A8J2YXM9</accession>
<keyword evidence="10 20" id="KW-0269">Exonuclease</keyword>
<keyword evidence="7 20" id="KW-0540">Nuclease</keyword>
<evidence type="ECO:0000256" key="10">
    <source>
        <dbReference type="ARBA" id="ARBA00022839"/>
    </source>
</evidence>
<dbReference type="GO" id="GO:0008408">
    <property type="term" value="F:3'-5' exonuclease activity"/>
    <property type="evidence" value="ECO:0007669"/>
    <property type="project" value="TreeGrafter"/>
</dbReference>
<evidence type="ECO:0000256" key="8">
    <source>
        <dbReference type="ARBA" id="ARBA00022723"/>
    </source>
</evidence>
<dbReference type="EC" id="2.7.7.7" evidence="2 20"/>
<evidence type="ECO:0000256" key="14">
    <source>
        <dbReference type="ARBA" id="ARBA00025483"/>
    </source>
</evidence>
<evidence type="ECO:0000256" key="4">
    <source>
        <dbReference type="ARBA" id="ARBA00022679"/>
    </source>
</evidence>
<keyword evidence="5 20" id="KW-0548">Nucleotidyltransferase</keyword>
<dbReference type="FunFam" id="3.30.420.10:FF:000012">
    <property type="entry name" value="DNA polymerase III subunit epsilon"/>
    <property type="match status" value="1"/>
</dbReference>
<feature type="binding site" evidence="19">
    <location>
        <position position="7"/>
    </location>
    <ligand>
        <name>a divalent metal cation</name>
        <dbReference type="ChEBI" id="CHEBI:60240"/>
        <label>1</label>
        <note>catalytic</note>
    </ligand>
</feature>
<dbReference type="GO" id="GO:0005829">
    <property type="term" value="C:cytosol"/>
    <property type="evidence" value="ECO:0007669"/>
    <property type="project" value="TreeGrafter"/>
</dbReference>
<proteinExistence type="predicted"/>
<dbReference type="InterPro" id="IPR006054">
    <property type="entry name" value="DnaQ"/>
</dbReference>
<dbReference type="RefSeq" id="WP_189049712.1">
    <property type="nucleotide sequence ID" value="NZ_BMJQ01000012.1"/>
</dbReference>
<dbReference type="Pfam" id="PF00929">
    <property type="entry name" value="RNase_T"/>
    <property type="match status" value="1"/>
</dbReference>
<dbReference type="InterPro" id="IPR006309">
    <property type="entry name" value="DnaQ_proteo"/>
</dbReference>
<name>A0A8J2YXM9_9PROT</name>
<evidence type="ECO:0000259" key="21">
    <source>
        <dbReference type="SMART" id="SM00479"/>
    </source>
</evidence>
<dbReference type="GO" id="GO:0003887">
    <property type="term" value="F:DNA-directed DNA polymerase activity"/>
    <property type="evidence" value="ECO:0007669"/>
    <property type="project" value="UniProtKB-KW"/>
</dbReference>
<dbReference type="PANTHER" id="PTHR30231">
    <property type="entry name" value="DNA POLYMERASE III SUBUNIT EPSILON"/>
    <property type="match status" value="1"/>
</dbReference>
<reference evidence="22" key="2">
    <citation type="submission" date="2020-09" db="EMBL/GenBank/DDBJ databases">
        <authorList>
            <person name="Sun Q."/>
            <person name="Zhou Y."/>
        </authorList>
    </citation>
    <scope>NUCLEOTIDE SEQUENCE</scope>
    <source>
        <strain evidence="22">CGMCC 1.15725</strain>
    </source>
</reference>
<comment type="caution">
    <text evidence="22">The sequence shown here is derived from an EMBL/GenBank/DDBJ whole genome shotgun (WGS) entry which is preliminary data.</text>
</comment>
<keyword evidence="4 20" id="KW-0808">Transferase</keyword>
<evidence type="ECO:0000256" key="20">
    <source>
        <dbReference type="RuleBase" id="RU364087"/>
    </source>
</evidence>
<dbReference type="NCBIfam" id="NF004316">
    <property type="entry name" value="PRK05711.1"/>
    <property type="match status" value="1"/>
</dbReference>
<keyword evidence="23" id="KW-1185">Reference proteome</keyword>
<comment type="cofactor">
    <cofactor evidence="19">
        <name>Mg(2+)</name>
        <dbReference type="ChEBI" id="CHEBI:18420"/>
    </cofactor>
    <cofactor evidence="19">
        <name>Mn(2+)</name>
        <dbReference type="ChEBI" id="CHEBI:29035"/>
    </cofactor>
    <text evidence="19">Binds 2 divalent metal cations. Magnesium or manganese.</text>
</comment>
<dbReference type="InterPro" id="IPR036397">
    <property type="entry name" value="RNaseH_sf"/>
</dbReference>
<feature type="binding site" evidence="19">
    <location>
        <position position="154"/>
    </location>
    <ligand>
        <name>a divalent metal cation</name>
        <dbReference type="ChEBI" id="CHEBI:60240"/>
        <label>1</label>
        <note>catalytic</note>
    </ligand>
</feature>
<evidence type="ECO:0000256" key="3">
    <source>
        <dbReference type="ARBA" id="ARBA00020352"/>
    </source>
</evidence>
<keyword evidence="8 19" id="KW-0479">Metal-binding</keyword>
<dbReference type="GO" id="GO:0045004">
    <property type="term" value="P:DNA replication proofreading"/>
    <property type="evidence" value="ECO:0007669"/>
    <property type="project" value="TreeGrafter"/>
</dbReference>
<keyword evidence="6 20" id="KW-0235">DNA replication</keyword>
<organism evidence="22 23">
    <name type="scientific">Aliidongia dinghuensis</name>
    <dbReference type="NCBI Taxonomy" id="1867774"/>
    <lineage>
        <taxon>Bacteria</taxon>
        <taxon>Pseudomonadati</taxon>
        <taxon>Pseudomonadota</taxon>
        <taxon>Alphaproteobacteria</taxon>
        <taxon>Rhodospirillales</taxon>
        <taxon>Dongiaceae</taxon>
        <taxon>Aliidongia</taxon>
    </lineage>
</organism>
<evidence type="ECO:0000256" key="13">
    <source>
        <dbReference type="ARBA" id="ARBA00023211"/>
    </source>
</evidence>
<reference evidence="22" key="1">
    <citation type="journal article" date="2014" name="Int. J. Syst. Evol. Microbiol.">
        <title>Complete genome sequence of Corynebacterium casei LMG S-19264T (=DSM 44701T), isolated from a smear-ripened cheese.</title>
        <authorList>
            <consortium name="US DOE Joint Genome Institute (JGI-PGF)"/>
            <person name="Walter F."/>
            <person name="Albersmeier A."/>
            <person name="Kalinowski J."/>
            <person name="Ruckert C."/>
        </authorList>
    </citation>
    <scope>NUCLEOTIDE SEQUENCE</scope>
    <source>
        <strain evidence="22">CGMCC 1.15725</strain>
    </source>
</reference>
<dbReference type="NCBIfam" id="TIGR01406">
    <property type="entry name" value="dnaQ_proteo"/>
    <property type="match status" value="1"/>
</dbReference>
<dbReference type="InterPro" id="IPR013520">
    <property type="entry name" value="Ribonucl_H"/>
</dbReference>
<evidence type="ECO:0000256" key="9">
    <source>
        <dbReference type="ARBA" id="ARBA00022801"/>
    </source>
</evidence>
<dbReference type="AlphaFoldDB" id="A0A8J2YXM9"/>
<dbReference type="InterPro" id="IPR012337">
    <property type="entry name" value="RNaseH-like_sf"/>
</dbReference>
<dbReference type="Gene3D" id="3.30.420.10">
    <property type="entry name" value="Ribonuclease H-like superfamily/Ribonuclease H"/>
    <property type="match status" value="1"/>
</dbReference>
<dbReference type="EMBL" id="BMJQ01000012">
    <property type="protein sequence ID" value="GGF32636.1"/>
    <property type="molecule type" value="Genomic_DNA"/>
</dbReference>
<evidence type="ECO:0000256" key="19">
    <source>
        <dbReference type="PIRSR" id="PIRSR606309-3"/>
    </source>
</evidence>
<evidence type="ECO:0000256" key="2">
    <source>
        <dbReference type="ARBA" id="ARBA00012417"/>
    </source>
</evidence>
<evidence type="ECO:0000256" key="6">
    <source>
        <dbReference type="ARBA" id="ARBA00022705"/>
    </source>
</evidence>
<protein>
    <recommendedName>
        <fullName evidence="3 20">DNA polymerase III subunit epsilon</fullName>
        <ecNumber evidence="2 20">2.7.7.7</ecNumber>
    </recommendedName>
</protein>
<evidence type="ECO:0000256" key="1">
    <source>
        <dbReference type="ARBA" id="ARBA00001936"/>
    </source>
</evidence>
<evidence type="ECO:0000256" key="16">
    <source>
        <dbReference type="ARBA" id="ARBA00049244"/>
    </source>
</evidence>
<feature type="binding site" evidence="18">
    <location>
        <position position="154"/>
    </location>
    <ligand>
        <name>substrate</name>
    </ligand>
</feature>
<evidence type="ECO:0000313" key="22">
    <source>
        <dbReference type="EMBL" id="GGF32636.1"/>
    </source>
</evidence>
<dbReference type="SUPFAM" id="SSF53098">
    <property type="entry name" value="Ribonuclease H-like"/>
    <property type="match status" value="1"/>
</dbReference>
<evidence type="ECO:0000256" key="5">
    <source>
        <dbReference type="ARBA" id="ARBA00022695"/>
    </source>
</evidence>
<evidence type="ECO:0000313" key="23">
    <source>
        <dbReference type="Proteomes" id="UP000646365"/>
    </source>
</evidence>
<feature type="binding site" evidence="19">
    <location>
        <position position="9"/>
    </location>
    <ligand>
        <name>a divalent metal cation</name>
        <dbReference type="ChEBI" id="CHEBI:60240"/>
        <label>1</label>
        <note>catalytic</note>
    </ligand>
</feature>
<keyword evidence="9 20" id="KW-0378">Hydrolase</keyword>
<feature type="binding site" evidence="18">
    <location>
        <position position="52"/>
    </location>
    <ligand>
        <name>substrate</name>
    </ligand>
</feature>
<comment type="cofactor">
    <cofactor evidence="1 20">
        <name>Mn(2+)</name>
        <dbReference type="ChEBI" id="CHEBI:29035"/>
    </cofactor>
</comment>
<dbReference type="GO" id="GO:0003677">
    <property type="term" value="F:DNA binding"/>
    <property type="evidence" value="ECO:0007669"/>
    <property type="project" value="InterPro"/>
</dbReference>
<evidence type="ECO:0000256" key="15">
    <source>
        <dbReference type="ARBA" id="ARBA00026073"/>
    </source>
</evidence>
<gene>
    <name evidence="20" type="primary">dnaQ</name>
    <name evidence="22" type="ORF">GCM10011611_43540</name>
</gene>
<comment type="catalytic activity">
    <reaction evidence="16 20">
        <text>DNA(n) + a 2'-deoxyribonucleoside 5'-triphosphate = DNA(n+1) + diphosphate</text>
        <dbReference type="Rhea" id="RHEA:22508"/>
        <dbReference type="Rhea" id="RHEA-COMP:17339"/>
        <dbReference type="Rhea" id="RHEA-COMP:17340"/>
        <dbReference type="ChEBI" id="CHEBI:33019"/>
        <dbReference type="ChEBI" id="CHEBI:61560"/>
        <dbReference type="ChEBI" id="CHEBI:173112"/>
        <dbReference type="EC" id="2.7.7.7"/>
    </reaction>
</comment>